<accession>A0A0A9GWF1</accession>
<sequence>MARIRCVPWKDPSSRTRGVLRWMRGQLREGGED</sequence>
<protein>
    <submittedName>
        <fullName evidence="1">Uncharacterized protein</fullName>
    </submittedName>
</protein>
<dbReference type="EMBL" id="GBRH01169039">
    <property type="protein sequence ID" value="JAE28857.1"/>
    <property type="molecule type" value="Transcribed_RNA"/>
</dbReference>
<organism evidence="1">
    <name type="scientific">Arundo donax</name>
    <name type="common">Giant reed</name>
    <name type="synonym">Donax arundinaceus</name>
    <dbReference type="NCBI Taxonomy" id="35708"/>
    <lineage>
        <taxon>Eukaryota</taxon>
        <taxon>Viridiplantae</taxon>
        <taxon>Streptophyta</taxon>
        <taxon>Embryophyta</taxon>
        <taxon>Tracheophyta</taxon>
        <taxon>Spermatophyta</taxon>
        <taxon>Magnoliopsida</taxon>
        <taxon>Liliopsida</taxon>
        <taxon>Poales</taxon>
        <taxon>Poaceae</taxon>
        <taxon>PACMAD clade</taxon>
        <taxon>Arundinoideae</taxon>
        <taxon>Arundineae</taxon>
        <taxon>Arundo</taxon>
    </lineage>
</organism>
<dbReference type="AlphaFoldDB" id="A0A0A9GWF1"/>
<reference evidence="1" key="2">
    <citation type="journal article" date="2015" name="Data Brief">
        <title>Shoot transcriptome of the giant reed, Arundo donax.</title>
        <authorList>
            <person name="Barrero R.A."/>
            <person name="Guerrero F.D."/>
            <person name="Moolhuijzen P."/>
            <person name="Goolsby J.A."/>
            <person name="Tidwell J."/>
            <person name="Bellgard S.E."/>
            <person name="Bellgard M.I."/>
        </authorList>
    </citation>
    <scope>NUCLEOTIDE SEQUENCE</scope>
    <source>
        <tissue evidence="1">Shoot tissue taken approximately 20 cm above the soil surface</tissue>
    </source>
</reference>
<evidence type="ECO:0000313" key="1">
    <source>
        <dbReference type="EMBL" id="JAE28857.1"/>
    </source>
</evidence>
<name>A0A0A9GWF1_ARUDO</name>
<reference evidence="1" key="1">
    <citation type="submission" date="2014-09" db="EMBL/GenBank/DDBJ databases">
        <authorList>
            <person name="Magalhaes I.L.F."/>
            <person name="Oliveira U."/>
            <person name="Santos F.R."/>
            <person name="Vidigal T.H.D.A."/>
            <person name="Brescovit A.D."/>
            <person name="Santos A.J."/>
        </authorList>
    </citation>
    <scope>NUCLEOTIDE SEQUENCE</scope>
    <source>
        <tissue evidence="1">Shoot tissue taken approximately 20 cm above the soil surface</tissue>
    </source>
</reference>
<proteinExistence type="predicted"/>